<dbReference type="RefSeq" id="WP_184068444.1">
    <property type="nucleotide sequence ID" value="NZ_JACHNZ010000019.1"/>
</dbReference>
<evidence type="ECO:0000313" key="3">
    <source>
        <dbReference type="Proteomes" id="UP000566324"/>
    </source>
</evidence>
<sequence length="179" mass="20649">MIVTERLKLRPWRESDRLPFRMLCADKRVMEHLGGARRAADADAAMERMIQSQKTHGHCFWAVERKADFSFIGFCGLIVCEKAGTPVAGDIEIGWRFRPDCWGQGFAKEAAYASFDWGFANLECDRIIALTTSENTRSWGLMDRLRMRRKPELDFYESSQVTGGKETRIIAYARAREWD</sequence>
<protein>
    <submittedName>
        <fullName evidence="2">RimJ/RimL family protein N-acetyltransferase</fullName>
    </submittedName>
</protein>
<dbReference type="InterPro" id="IPR016181">
    <property type="entry name" value="Acyl_CoA_acyltransferase"/>
</dbReference>
<evidence type="ECO:0000313" key="2">
    <source>
        <dbReference type="EMBL" id="MBB4632247.1"/>
    </source>
</evidence>
<dbReference type="InterPro" id="IPR000182">
    <property type="entry name" value="GNAT_dom"/>
</dbReference>
<dbReference type="SUPFAM" id="SSF55729">
    <property type="entry name" value="Acyl-CoA N-acyltransferases (Nat)"/>
    <property type="match status" value="1"/>
</dbReference>
<comment type="caution">
    <text evidence="2">The sequence shown here is derived from an EMBL/GenBank/DDBJ whole genome shotgun (WGS) entry which is preliminary data.</text>
</comment>
<dbReference type="PANTHER" id="PTHR43792:SF1">
    <property type="entry name" value="N-ACETYLTRANSFERASE DOMAIN-CONTAINING PROTEIN"/>
    <property type="match status" value="1"/>
</dbReference>
<organism evidence="2 3">
    <name type="scientific">Sphingosinicella soli</name>
    <dbReference type="NCBI Taxonomy" id="333708"/>
    <lineage>
        <taxon>Bacteria</taxon>
        <taxon>Pseudomonadati</taxon>
        <taxon>Pseudomonadota</taxon>
        <taxon>Alphaproteobacteria</taxon>
        <taxon>Sphingomonadales</taxon>
        <taxon>Sphingosinicellaceae</taxon>
        <taxon>Sphingosinicella</taxon>
    </lineage>
</organism>
<dbReference type="EMBL" id="JACHNZ010000019">
    <property type="protein sequence ID" value="MBB4632247.1"/>
    <property type="molecule type" value="Genomic_DNA"/>
</dbReference>
<dbReference type="Proteomes" id="UP000566324">
    <property type="component" value="Unassembled WGS sequence"/>
</dbReference>
<dbReference type="AlphaFoldDB" id="A0A7W7B1F5"/>
<name>A0A7W7B1F5_9SPHN</name>
<dbReference type="Gene3D" id="3.40.630.30">
    <property type="match status" value="1"/>
</dbReference>
<dbReference type="InterPro" id="IPR051531">
    <property type="entry name" value="N-acetyltransferase"/>
</dbReference>
<keyword evidence="3" id="KW-1185">Reference proteome</keyword>
<dbReference type="GO" id="GO:0016747">
    <property type="term" value="F:acyltransferase activity, transferring groups other than amino-acyl groups"/>
    <property type="evidence" value="ECO:0007669"/>
    <property type="project" value="InterPro"/>
</dbReference>
<dbReference type="PANTHER" id="PTHR43792">
    <property type="entry name" value="GNAT FAMILY, PUTATIVE (AFU_ORTHOLOGUE AFUA_3G00765)-RELATED-RELATED"/>
    <property type="match status" value="1"/>
</dbReference>
<gene>
    <name evidence="2" type="ORF">GGQ98_001867</name>
</gene>
<dbReference type="Pfam" id="PF13302">
    <property type="entry name" value="Acetyltransf_3"/>
    <property type="match status" value="1"/>
</dbReference>
<keyword evidence="2" id="KW-0808">Transferase</keyword>
<proteinExistence type="predicted"/>
<reference evidence="2 3" key="1">
    <citation type="submission" date="2020-08" db="EMBL/GenBank/DDBJ databases">
        <title>Genomic Encyclopedia of Type Strains, Phase IV (KMG-IV): sequencing the most valuable type-strain genomes for metagenomic binning, comparative biology and taxonomic classification.</title>
        <authorList>
            <person name="Goeker M."/>
        </authorList>
    </citation>
    <scope>NUCLEOTIDE SEQUENCE [LARGE SCALE GENOMIC DNA]</scope>
    <source>
        <strain evidence="2 3">DSM 17328</strain>
    </source>
</reference>
<evidence type="ECO:0000259" key="1">
    <source>
        <dbReference type="Pfam" id="PF13302"/>
    </source>
</evidence>
<feature type="domain" description="N-acetyltransferase" evidence="1">
    <location>
        <begin position="6"/>
        <end position="148"/>
    </location>
</feature>
<accession>A0A7W7B1F5</accession>